<keyword evidence="11" id="KW-1185">Reference proteome</keyword>
<comment type="function">
    <text evidence="8">Centrosomal protein required for establishing a robust mitotic centrosome architecture that can endure the forces that converge on the centrosomes during spindle formation. Required for stabilizing the expanded pericentriolar material around the centriole.</text>
</comment>
<evidence type="ECO:0000256" key="2">
    <source>
        <dbReference type="ARBA" id="ARBA00004300"/>
    </source>
</evidence>
<proteinExistence type="inferred from homology"/>
<dbReference type="AlphaFoldDB" id="A0A6P8G8P2"/>
<feature type="region of interest" description="Disordered" evidence="10">
    <location>
        <begin position="631"/>
        <end position="739"/>
    </location>
</feature>
<evidence type="ECO:0000256" key="10">
    <source>
        <dbReference type="SAM" id="MobiDB-lite"/>
    </source>
</evidence>
<protein>
    <recommendedName>
        <fullName evidence="4">Centrosomal protein kizuna</fullName>
    </recommendedName>
    <alternativeName>
        <fullName evidence="9">Polo-like kinase 1 substrate 1</fullName>
    </alternativeName>
</protein>
<dbReference type="GO" id="GO:0007051">
    <property type="term" value="P:spindle organization"/>
    <property type="evidence" value="ECO:0007669"/>
    <property type="project" value="InterPro"/>
</dbReference>
<gene>
    <name evidence="12" type="primary">kiz</name>
</gene>
<feature type="compositionally biased region" description="Polar residues" evidence="10">
    <location>
        <begin position="289"/>
        <end position="301"/>
    </location>
</feature>
<feature type="region of interest" description="Disordered" evidence="10">
    <location>
        <begin position="568"/>
        <end position="591"/>
    </location>
</feature>
<keyword evidence="5" id="KW-0963">Cytoplasm</keyword>
<dbReference type="CTD" id="55857"/>
<dbReference type="OrthoDB" id="8015657at2759"/>
<feature type="compositionally biased region" description="Acidic residues" evidence="10">
    <location>
        <begin position="649"/>
        <end position="658"/>
    </location>
</feature>
<keyword evidence="7" id="KW-0966">Cell projection</keyword>
<dbReference type="GeneID" id="105909472"/>
<organism evidence="11 12">
    <name type="scientific">Clupea harengus</name>
    <name type="common">Atlantic herring</name>
    <dbReference type="NCBI Taxonomy" id="7950"/>
    <lineage>
        <taxon>Eukaryota</taxon>
        <taxon>Metazoa</taxon>
        <taxon>Chordata</taxon>
        <taxon>Craniata</taxon>
        <taxon>Vertebrata</taxon>
        <taxon>Euteleostomi</taxon>
        <taxon>Actinopterygii</taxon>
        <taxon>Neopterygii</taxon>
        <taxon>Teleostei</taxon>
        <taxon>Clupei</taxon>
        <taxon>Clupeiformes</taxon>
        <taxon>Clupeoidei</taxon>
        <taxon>Clupeidae</taxon>
        <taxon>Clupea</taxon>
    </lineage>
</organism>
<evidence type="ECO:0000256" key="6">
    <source>
        <dbReference type="ARBA" id="ARBA00023212"/>
    </source>
</evidence>
<evidence type="ECO:0000256" key="8">
    <source>
        <dbReference type="ARBA" id="ARBA00024919"/>
    </source>
</evidence>
<evidence type="ECO:0000256" key="5">
    <source>
        <dbReference type="ARBA" id="ARBA00022490"/>
    </source>
</evidence>
<feature type="region of interest" description="Disordered" evidence="10">
    <location>
        <begin position="365"/>
        <end position="398"/>
    </location>
</feature>
<feature type="compositionally biased region" description="Basic and acidic residues" evidence="10">
    <location>
        <begin position="370"/>
        <end position="384"/>
    </location>
</feature>
<evidence type="ECO:0000256" key="3">
    <source>
        <dbReference type="ARBA" id="ARBA00010767"/>
    </source>
</evidence>
<feature type="compositionally biased region" description="Basic and acidic residues" evidence="10">
    <location>
        <begin position="637"/>
        <end position="648"/>
    </location>
</feature>
<dbReference type="Proteomes" id="UP000515152">
    <property type="component" value="Chromosome 14"/>
</dbReference>
<name>A0A6P8G8P2_CLUHA</name>
<comment type="subcellular location">
    <subcellularLocation>
        <location evidence="1">Cytoplasm</location>
        <location evidence="1">Cytoskeleton</location>
        <location evidence="1">Cilium basal body</location>
    </subcellularLocation>
    <subcellularLocation>
        <location evidence="2">Cytoplasm</location>
        <location evidence="2">Cytoskeleton</location>
        <location evidence="2">Microtubule organizing center</location>
        <location evidence="2">Centrosome</location>
    </subcellularLocation>
</comment>
<dbReference type="PANTHER" id="PTHR16299">
    <property type="entry name" value="CENTROSOMAL PROTEIN KIZUNA"/>
    <property type="match status" value="1"/>
</dbReference>
<accession>A0A6P8G8P2</accession>
<evidence type="ECO:0000256" key="1">
    <source>
        <dbReference type="ARBA" id="ARBA00004120"/>
    </source>
</evidence>
<comment type="similarity">
    <text evidence="3">Belongs to the kizuna family.</text>
</comment>
<feature type="region of interest" description="Disordered" evidence="10">
    <location>
        <begin position="206"/>
        <end position="302"/>
    </location>
</feature>
<dbReference type="GO" id="GO:0005813">
    <property type="term" value="C:centrosome"/>
    <property type="evidence" value="ECO:0007669"/>
    <property type="project" value="UniProtKB-SubCell"/>
</dbReference>
<evidence type="ECO:0000313" key="12">
    <source>
        <dbReference type="RefSeq" id="XP_031435764.1"/>
    </source>
</evidence>
<dbReference type="InterPro" id="IPR026742">
    <property type="entry name" value="Centrosomal_kizuma"/>
</dbReference>
<reference evidence="12" key="1">
    <citation type="submission" date="2025-08" db="UniProtKB">
        <authorList>
            <consortium name="RefSeq"/>
        </authorList>
    </citation>
    <scope>IDENTIFICATION</scope>
</reference>
<evidence type="ECO:0000256" key="9">
    <source>
        <dbReference type="ARBA" id="ARBA00031153"/>
    </source>
</evidence>
<sequence length="739" mass="81743">MAFCNNEYFEKIGHIQKNMHEMEKKRLELERELFTYCRSDQRVGQLKYAKLLRYLKEISRKEEQAKARNLELLKSVESVESQVDRLWPDRSSLHQMKHNLMECWNQISKVREKQEKQRAILRNKNQDLPSSSSSAKTLPLQQPSVIFMGRQTIRDPWVDPGMSVLSPQLSHSLPNHRLQPLLPSGLLKDACVSKANAGPVLSDDILDSIQVPDGGAPSERHERRTPSLPSDCGSPVRAAEAPAESSPRVTLRGPQLILPSPAPQRLERSSPPLSGLHQNISHDAPAAPSSPQRDSGDSPLSSLHEFVEDSENVPAIVSAGQEMKSRSPSLSSSSVEISSESSVKIDSDLSFSISDCDLQGSVNTRVSSLRHSEKTSAYPKDKTPAEVPQTTVQHGSDCLSHRSATERLSLDGLSYLLDHIEGHLHGSNKEPYRDLVVSQQKHSHVISLCQGKAALNEEALQACGAVAVHQLQRLSWSTSKGCLLPWELVRANWDCAERTRIRSCLPAASVPLWERWLRHALLLREQDVLSCEELLQVFTPALVERTASYTDKAEVLLRALLNHSPLDLASTPSDHEDSSSAGLPSILGDSSDIQRPLTLTMQGAQSGEEDSADRGSVESIPIRETKAYQLLKQSASQDKHWSRKAGKEELEEEEEEGGEGSGLEPPGSLTKAQYGRLEGGRSTGAQDSSFRKEKTKAQAISAVQSKAFWGESDDSNSDIEIALRPQSWRSGDDTDDFYD</sequence>
<keyword evidence="6" id="KW-0206">Cytoskeleton</keyword>
<evidence type="ECO:0000256" key="4">
    <source>
        <dbReference type="ARBA" id="ARBA00013872"/>
    </source>
</evidence>
<dbReference type="RefSeq" id="XP_031435764.1">
    <property type="nucleotide sequence ID" value="XM_031579904.2"/>
</dbReference>
<dbReference type="PANTHER" id="PTHR16299:SF2">
    <property type="entry name" value="CENTROSOMAL PROTEIN KIZUNA"/>
    <property type="match status" value="1"/>
</dbReference>
<evidence type="ECO:0000256" key="7">
    <source>
        <dbReference type="ARBA" id="ARBA00023273"/>
    </source>
</evidence>
<evidence type="ECO:0000313" key="11">
    <source>
        <dbReference type="Proteomes" id="UP000515152"/>
    </source>
</evidence>